<organism evidence="4 5">
    <name type="scientific">Anopheles arabiensis</name>
    <name type="common">Mosquito</name>
    <dbReference type="NCBI Taxonomy" id="7173"/>
    <lineage>
        <taxon>Eukaryota</taxon>
        <taxon>Metazoa</taxon>
        <taxon>Ecdysozoa</taxon>
        <taxon>Arthropoda</taxon>
        <taxon>Hexapoda</taxon>
        <taxon>Insecta</taxon>
        <taxon>Pterygota</taxon>
        <taxon>Neoptera</taxon>
        <taxon>Endopterygota</taxon>
        <taxon>Diptera</taxon>
        <taxon>Nematocera</taxon>
        <taxon>Culicoidea</taxon>
        <taxon>Culicidae</taxon>
        <taxon>Anophelinae</taxon>
        <taxon>Anopheles</taxon>
    </lineage>
</organism>
<evidence type="ECO:0000313" key="4">
    <source>
        <dbReference type="EnsemblMetazoa" id="AARA001743-PA"/>
    </source>
</evidence>
<feature type="region of interest" description="Disordered" evidence="3">
    <location>
        <begin position="102"/>
        <end position="131"/>
    </location>
</feature>
<dbReference type="AlphaFoldDB" id="A0A182HKG3"/>
<dbReference type="GeneID" id="120894780"/>
<dbReference type="PANTHER" id="PTHR33768">
    <property type="entry name" value="MIP11318P"/>
    <property type="match status" value="1"/>
</dbReference>
<dbReference type="EnsemblMetazoa" id="AARA001743-RA">
    <property type="protein sequence ID" value="AARA001743-PA"/>
    <property type="gene ID" value="AARA001743"/>
</dbReference>
<dbReference type="VEuPathDB" id="VectorBase:AARA21_015043"/>
<protein>
    <submittedName>
        <fullName evidence="4">Uncharacterized protein</fullName>
    </submittedName>
</protein>
<evidence type="ECO:0000313" key="5">
    <source>
        <dbReference type="Proteomes" id="UP000075840"/>
    </source>
</evidence>
<sequence>MLTKKEKLLIRPWQMQRYINHRIKVVTAMPAIDFHPPPERIHIAQKLKKQQKELERKEKIEQENIRLLQRLGAIMSKKRLDNIWTYTRPNFLRRENIYPIRPKTTPSDASSGYRRASSAKPSMGGGNLSSNATVSPLTGWTKSIRCSACSAPARAAIQLNQIAPEGRIPWAPQRKTTNRKLLQEAETEQHECCRFCCC</sequence>
<dbReference type="InterPro" id="IPR029488">
    <property type="entry name" value="Hmw/CFAP97"/>
</dbReference>
<feature type="coiled-coil region" evidence="2">
    <location>
        <begin position="43"/>
        <end position="71"/>
    </location>
</feature>
<comment type="similarity">
    <text evidence="1">Belongs to the CFAP97 family.</text>
</comment>
<dbReference type="Proteomes" id="UP000075840">
    <property type="component" value="Unassembled WGS sequence"/>
</dbReference>
<dbReference type="KEGG" id="aara:120894780"/>
<dbReference type="VEuPathDB" id="VectorBase:AARA001743"/>
<proteinExistence type="inferred from homology"/>
<keyword evidence="5" id="KW-1185">Reference proteome</keyword>
<evidence type="ECO:0000256" key="2">
    <source>
        <dbReference type="SAM" id="Coils"/>
    </source>
</evidence>
<keyword evidence="2" id="KW-0175">Coiled coil</keyword>
<dbReference type="PANTHER" id="PTHR33768:SF3">
    <property type="entry name" value="MIP11318P"/>
    <property type="match status" value="1"/>
</dbReference>
<reference evidence="4" key="1">
    <citation type="submission" date="2022-08" db="UniProtKB">
        <authorList>
            <consortium name="EnsemblMetazoa"/>
        </authorList>
    </citation>
    <scope>IDENTIFICATION</scope>
    <source>
        <strain evidence="4">Dongola</strain>
    </source>
</reference>
<dbReference type="EMBL" id="APCN01000828">
    <property type="status" value="NOT_ANNOTATED_CDS"/>
    <property type="molecule type" value="Genomic_DNA"/>
</dbReference>
<dbReference type="Pfam" id="PF13879">
    <property type="entry name" value="Hmw_CFAP97"/>
    <property type="match status" value="1"/>
</dbReference>
<name>A0A182HKG3_ANOAR</name>
<accession>A0A182HKG3</accession>
<evidence type="ECO:0000256" key="3">
    <source>
        <dbReference type="SAM" id="MobiDB-lite"/>
    </source>
</evidence>
<dbReference type="InterPro" id="IPR038792">
    <property type="entry name" value="CFAP97D1/2"/>
</dbReference>
<evidence type="ECO:0000256" key="1">
    <source>
        <dbReference type="ARBA" id="ARBA00008315"/>
    </source>
</evidence>
<dbReference type="RefSeq" id="XP_040153522.1">
    <property type="nucleotide sequence ID" value="XM_040297588.1"/>
</dbReference>